<organism evidence="2 3">
    <name type="scientific">Polarella glacialis</name>
    <name type="common">Dinoflagellate</name>
    <dbReference type="NCBI Taxonomy" id="89957"/>
    <lineage>
        <taxon>Eukaryota</taxon>
        <taxon>Sar</taxon>
        <taxon>Alveolata</taxon>
        <taxon>Dinophyceae</taxon>
        <taxon>Suessiales</taxon>
        <taxon>Suessiaceae</taxon>
        <taxon>Polarella</taxon>
    </lineage>
</organism>
<gene>
    <name evidence="2" type="ORF">PGLA2088_LOCUS18203</name>
</gene>
<dbReference type="Proteomes" id="UP000626109">
    <property type="component" value="Unassembled WGS sequence"/>
</dbReference>
<accession>A0A813JBV2</accession>
<dbReference type="EMBL" id="CAJNNW010024483">
    <property type="protein sequence ID" value="CAE8672728.1"/>
    <property type="molecule type" value="Genomic_DNA"/>
</dbReference>
<feature type="transmembrane region" description="Helical" evidence="1">
    <location>
        <begin position="52"/>
        <end position="74"/>
    </location>
</feature>
<keyword evidence="1" id="KW-1133">Transmembrane helix</keyword>
<protein>
    <submittedName>
        <fullName evidence="2">Uncharacterized protein</fullName>
    </submittedName>
</protein>
<evidence type="ECO:0000256" key="1">
    <source>
        <dbReference type="SAM" id="Phobius"/>
    </source>
</evidence>
<sequence length="194" mass="22372">MLGLMGFWMLGERLRGVRTMENTMMTQLQMLIGEFIRADGSEHLNGELNVMYWIYASTFLACMVFLLLNFLLAITVDSFVAVKKNNDEKDTVRDFPADIVHVLVGAARAKHYGWPSHNDLLLFLDCVDREGQTRSTERKSIISKMKEEKSSSKWTFLPEKLLQASTEMSEDRLASMLYHYSSIFESLVQIRQDE</sequence>
<keyword evidence="1" id="KW-0472">Membrane</keyword>
<comment type="caution">
    <text evidence="2">The sequence shown here is derived from an EMBL/GenBank/DDBJ whole genome shotgun (WGS) entry which is preliminary data.</text>
</comment>
<keyword evidence="1" id="KW-0812">Transmembrane</keyword>
<dbReference type="AlphaFoldDB" id="A0A813JBV2"/>
<reference evidence="2" key="1">
    <citation type="submission" date="2021-02" db="EMBL/GenBank/DDBJ databases">
        <authorList>
            <person name="Dougan E. K."/>
            <person name="Rhodes N."/>
            <person name="Thang M."/>
            <person name="Chan C."/>
        </authorList>
    </citation>
    <scope>NUCLEOTIDE SEQUENCE</scope>
</reference>
<dbReference type="Gene3D" id="1.10.287.70">
    <property type="match status" value="1"/>
</dbReference>
<evidence type="ECO:0000313" key="2">
    <source>
        <dbReference type="EMBL" id="CAE8672728.1"/>
    </source>
</evidence>
<proteinExistence type="predicted"/>
<evidence type="ECO:0000313" key="3">
    <source>
        <dbReference type="Proteomes" id="UP000626109"/>
    </source>
</evidence>
<name>A0A813JBV2_POLGL</name>